<organism evidence="14 15">
    <name type="scientific">Astrephomene gubernaculifera</name>
    <dbReference type="NCBI Taxonomy" id="47775"/>
    <lineage>
        <taxon>Eukaryota</taxon>
        <taxon>Viridiplantae</taxon>
        <taxon>Chlorophyta</taxon>
        <taxon>core chlorophytes</taxon>
        <taxon>Chlorophyceae</taxon>
        <taxon>CS clade</taxon>
        <taxon>Chlamydomonadales</taxon>
        <taxon>Astrephomenaceae</taxon>
        <taxon>Astrephomene</taxon>
    </lineage>
</organism>
<evidence type="ECO:0000256" key="9">
    <source>
        <dbReference type="ARBA" id="ARBA00023180"/>
    </source>
</evidence>
<dbReference type="InterPro" id="IPR036640">
    <property type="entry name" value="ABC1_TM_sf"/>
</dbReference>
<evidence type="ECO:0000256" key="11">
    <source>
        <dbReference type="SAM" id="Phobius"/>
    </source>
</evidence>
<comment type="caution">
    <text evidence="14">The sequence shown here is derived from an EMBL/GenBank/DDBJ whole genome shotgun (WGS) entry which is preliminary data.</text>
</comment>
<dbReference type="PROSITE" id="PS50929">
    <property type="entry name" value="ABC_TM1F"/>
    <property type="match status" value="1"/>
</dbReference>
<dbReference type="GO" id="GO:0140359">
    <property type="term" value="F:ABC-type transporter activity"/>
    <property type="evidence" value="ECO:0007669"/>
    <property type="project" value="InterPro"/>
</dbReference>
<dbReference type="GO" id="GO:0016020">
    <property type="term" value="C:membrane"/>
    <property type="evidence" value="ECO:0007669"/>
    <property type="project" value="UniProtKB-SubCell"/>
</dbReference>
<feature type="region of interest" description="Disordered" evidence="10">
    <location>
        <begin position="1"/>
        <end position="101"/>
    </location>
</feature>
<dbReference type="FunFam" id="3.40.50.300:FF:000630">
    <property type="entry name" value="ATP-binding cassette (ABC) transporter, putative"/>
    <property type="match status" value="1"/>
</dbReference>
<dbReference type="Gene3D" id="1.20.1560.10">
    <property type="entry name" value="ABC transporter type 1, transmembrane domain"/>
    <property type="match status" value="1"/>
</dbReference>
<evidence type="ECO:0000256" key="3">
    <source>
        <dbReference type="ARBA" id="ARBA00022448"/>
    </source>
</evidence>
<feature type="compositionally biased region" description="Basic residues" evidence="10">
    <location>
        <begin position="777"/>
        <end position="788"/>
    </location>
</feature>
<keyword evidence="4 11" id="KW-0812">Transmembrane</keyword>
<feature type="compositionally biased region" description="Low complexity" evidence="10">
    <location>
        <begin position="12"/>
        <end position="29"/>
    </location>
</feature>
<evidence type="ECO:0000256" key="1">
    <source>
        <dbReference type="ARBA" id="ARBA00004141"/>
    </source>
</evidence>
<dbReference type="PROSITE" id="PS00211">
    <property type="entry name" value="ABC_TRANSPORTER_1"/>
    <property type="match status" value="1"/>
</dbReference>
<proteinExistence type="inferred from homology"/>
<comment type="similarity">
    <text evidence="2">Belongs to the ABC transporter superfamily. ABCC family. Conjugate transporter (TC 3.A.1.208) subfamily.</text>
</comment>
<sequence>REGGGGAGAPAGAGAAAGVAHVAPAVDGDNAGANDGNEDSRTPKEESGSNGAATATASPAADNTNGIHNDNTNGDHPNSPSAPHNDNHNHTTGSPRSRASRLWIRTPSLFGSRRALSGTQAAASSPGFQQAESFRKSLSRFFAGSTAAGRAADEVPSKEGGGGKADAQQKGDAGKLVASEDRATGTVSWRVYGSYCVHLGLPSTAFIAAALLAGQAVFLGSEWWLAMWARSSPEEQEKKSWLWVYGLLTVIVIILAVFRSAIFFEATLSAATSIHNAMAHRVLRAPLSFFHTNPSGRIVNRFSKDQGQVDDLLPSSLFDALQSSFQVLGALVLVCIAVPVILPVFLPLLVAFWWVRRRYITASREVKRWEAVTRSPVFASFSATLKGLPTIRAFGAAGRFNDAFLDIMTHNGNWYFAFISTARWIGVRLDAVAGSTLLAAALLAMAMKDSINTGVMALALTHVLQLTGLMQWVVRQTAEVENNMTSVERMLSYTRLPSEPPRVAEGGAPPPPGWPASGALRYENVTAVYRPGLPPVLRDISFELRPGTSCGVVGRTGSGKSSLMLTLFRLIDVTRGRILLDGRDTASLGLDALRRQLAIIPQDPVLFSGSLRSNLDPWRTHSDPQLWRVLAAVQLRAAVAAMPGGLDAPMAECGGNLSVGQRQLFCLARALLQDAKVLALDEATANVDRATDQLIQNALRSFAHGSSSSQQKEGEEEAGEDKVISATAAASQWNNAGEQQQQQQQQQQALEPSGCIRESDAGGELNGMSVGKEVAQRHKTLPGPHHRSIVTSSSRSRSSSANRHHEGRVLLVIAHRLDTIMDTDQLLVLAGGRLVESGPPGELA</sequence>
<feature type="transmembrane region" description="Helical" evidence="11">
    <location>
        <begin position="327"/>
        <end position="355"/>
    </location>
</feature>
<keyword evidence="6" id="KW-0067">ATP-binding</keyword>
<dbReference type="CDD" id="cd18580">
    <property type="entry name" value="ABC_6TM_ABCC_D2"/>
    <property type="match status" value="1"/>
</dbReference>
<dbReference type="SUPFAM" id="SSF90123">
    <property type="entry name" value="ABC transporter transmembrane region"/>
    <property type="match status" value="1"/>
</dbReference>
<dbReference type="CDD" id="cd03244">
    <property type="entry name" value="ABCC_MRP_domain2"/>
    <property type="match status" value="1"/>
</dbReference>
<evidence type="ECO:0000259" key="13">
    <source>
        <dbReference type="PROSITE" id="PS50929"/>
    </source>
</evidence>
<keyword evidence="5" id="KW-0547">Nucleotide-binding</keyword>
<dbReference type="SMART" id="SM00382">
    <property type="entry name" value="AAA"/>
    <property type="match status" value="1"/>
</dbReference>
<feature type="compositionally biased region" description="Gly residues" evidence="10">
    <location>
        <begin position="1"/>
        <end position="11"/>
    </location>
</feature>
<dbReference type="Gene3D" id="3.40.50.300">
    <property type="entry name" value="P-loop containing nucleotide triphosphate hydrolases"/>
    <property type="match status" value="2"/>
</dbReference>
<dbReference type="InterPro" id="IPR003439">
    <property type="entry name" value="ABC_transporter-like_ATP-bd"/>
</dbReference>
<comment type="subcellular location">
    <subcellularLocation>
        <location evidence="1">Membrane</location>
        <topology evidence="1">Multi-pass membrane protein</topology>
    </subcellularLocation>
</comment>
<keyword evidence="15" id="KW-1185">Reference proteome</keyword>
<dbReference type="Pfam" id="PF00005">
    <property type="entry name" value="ABC_tran"/>
    <property type="match status" value="1"/>
</dbReference>
<dbReference type="InterPro" id="IPR011527">
    <property type="entry name" value="ABC1_TM_dom"/>
</dbReference>
<feature type="compositionally biased region" description="Polar residues" evidence="10">
    <location>
        <begin position="66"/>
        <end position="97"/>
    </location>
</feature>
<dbReference type="InterPro" id="IPR044726">
    <property type="entry name" value="ABCC_6TM_D2"/>
</dbReference>
<reference evidence="14 15" key="1">
    <citation type="journal article" date="2021" name="Sci. Rep.">
        <title>Genome sequencing of the multicellular alga Astrephomene provides insights into convergent evolution of germ-soma differentiation.</title>
        <authorList>
            <person name="Yamashita S."/>
            <person name="Yamamoto K."/>
            <person name="Matsuzaki R."/>
            <person name="Suzuki S."/>
            <person name="Yamaguchi H."/>
            <person name="Hirooka S."/>
            <person name="Minakuchi Y."/>
            <person name="Miyagishima S."/>
            <person name="Kawachi M."/>
            <person name="Toyoda A."/>
            <person name="Nozaki H."/>
        </authorList>
    </citation>
    <scope>NUCLEOTIDE SEQUENCE [LARGE SCALE GENOMIC DNA]</scope>
    <source>
        <strain evidence="14 15">NIES-4017</strain>
    </source>
</reference>
<feature type="compositionally biased region" description="Basic and acidic residues" evidence="10">
    <location>
        <begin position="167"/>
        <end position="177"/>
    </location>
</feature>
<evidence type="ECO:0000256" key="6">
    <source>
        <dbReference type="ARBA" id="ARBA00022840"/>
    </source>
</evidence>
<dbReference type="AlphaFoldDB" id="A0AAD3HHW8"/>
<evidence type="ECO:0000259" key="12">
    <source>
        <dbReference type="PROSITE" id="PS50893"/>
    </source>
</evidence>
<feature type="transmembrane region" description="Helical" evidence="11">
    <location>
        <begin position="241"/>
        <end position="264"/>
    </location>
</feature>
<dbReference type="InterPro" id="IPR003593">
    <property type="entry name" value="AAA+_ATPase"/>
</dbReference>
<dbReference type="FunFam" id="1.20.1560.10:FF:000010">
    <property type="entry name" value="Multidrug resistance-associated ABC transporter"/>
    <property type="match status" value="1"/>
</dbReference>
<accession>A0AAD3HHW8</accession>
<evidence type="ECO:0000256" key="2">
    <source>
        <dbReference type="ARBA" id="ARBA00009726"/>
    </source>
</evidence>
<name>A0AAD3HHW8_9CHLO</name>
<keyword evidence="3" id="KW-0813">Transport</keyword>
<evidence type="ECO:0000256" key="5">
    <source>
        <dbReference type="ARBA" id="ARBA00022741"/>
    </source>
</evidence>
<dbReference type="SUPFAM" id="SSF52540">
    <property type="entry name" value="P-loop containing nucleoside triphosphate hydrolases"/>
    <property type="match status" value="2"/>
</dbReference>
<dbReference type="EMBL" id="BMAR01000001">
    <property type="protein sequence ID" value="GFR41482.1"/>
    <property type="molecule type" value="Genomic_DNA"/>
</dbReference>
<evidence type="ECO:0000313" key="15">
    <source>
        <dbReference type="Proteomes" id="UP001054857"/>
    </source>
</evidence>
<feature type="region of interest" description="Disordered" evidence="10">
    <location>
        <begin position="149"/>
        <end position="177"/>
    </location>
</feature>
<feature type="compositionally biased region" description="Low complexity" evidence="10">
    <location>
        <begin position="789"/>
        <end position="801"/>
    </location>
</feature>
<evidence type="ECO:0000256" key="7">
    <source>
        <dbReference type="ARBA" id="ARBA00022989"/>
    </source>
</evidence>
<feature type="compositionally biased region" description="Low complexity" evidence="10">
    <location>
        <begin position="48"/>
        <end position="65"/>
    </location>
</feature>
<protein>
    <submittedName>
        <fullName evidence="14">Uncharacterized protein</fullName>
    </submittedName>
</protein>
<feature type="domain" description="ABC transporter" evidence="12">
    <location>
        <begin position="520"/>
        <end position="778"/>
    </location>
</feature>
<feature type="compositionally biased region" description="Basic and acidic residues" evidence="10">
    <location>
        <begin position="38"/>
        <end position="47"/>
    </location>
</feature>
<feature type="region of interest" description="Disordered" evidence="10">
    <location>
        <begin position="703"/>
        <end position="804"/>
    </location>
</feature>
<dbReference type="GO" id="GO:0005524">
    <property type="term" value="F:ATP binding"/>
    <property type="evidence" value="ECO:0007669"/>
    <property type="project" value="UniProtKB-KW"/>
</dbReference>
<feature type="compositionally biased region" description="Low complexity" evidence="10">
    <location>
        <begin position="739"/>
        <end position="748"/>
    </location>
</feature>
<dbReference type="PROSITE" id="PS50893">
    <property type="entry name" value="ABC_TRANSPORTER_2"/>
    <property type="match status" value="1"/>
</dbReference>
<dbReference type="PANTHER" id="PTHR24223">
    <property type="entry name" value="ATP-BINDING CASSETTE SUB-FAMILY C"/>
    <property type="match status" value="1"/>
</dbReference>
<dbReference type="GO" id="GO:0016887">
    <property type="term" value="F:ATP hydrolysis activity"/>
    <property type="evidence" value="ECO:0007669"/>
    <property type="project" value="InterPro"/>
</dbReference>
<keyword evidence="7 11" id="KW-1133">Transmembrane helix</keyword>
<evidence type="ECO:0000256" key="10">
    <source>
        <dbReference type="SAM" id="MobiDB-lite"/>
    </source>
</evidence>
<keyword evidence="8 11" id="KW-0472">Membrane</keyword>
<keyword evidence="9" id="KW-0325">Glycoprotein</keyword>
<dbReference type="InterPro" id="IPR017871">
    <property type="entry name" value="ABC_transporter-like_CS"/>
</dbReference>
<dbReference type="Proteomes" id="UP001054857">
    <property type="component" value="Unassembled WGS sequence"/>
</dbReference>
<gene>
    <name evidence="14" type="ORF">Agub_g2173</name>
</gene>
<feature type="non-terminal residue" evidence="14">
    <location>
        <position position="844"/>
    </location>
</feature>
<dbReference type="InterPro" id="IPR050173">
    <property type="entry name" value="ABC_transporter_C-like"/>
</dbReference>
<feature type="domain" description="ABC transmembrane type-1" evidence="13">
    <location>
        <begin position="205"/>
        <end position="482"/>
    </location>
</feature>
<feature type="compositionally biased region" description="Polar residues" evidence="10">
    <location>
        <begin position="728"/>
        <end position="738"/>
    </location>
</feature>
<dbReference type="InterPro" id="IPR027417">
    <property type="entry name" value="P-loop_NTPase"/>
</dbReference>
<evidence type="ECO:0000256" key="8">
    <source>
        <dbReference type="ARBA" id="ARBA00023136"/>
    </source>
</evidence>
<evidence type="ECO:0000313" key="14">
    <source>
        <dbReference type="EMBL" id="GFR41482.1"/>
    </source>
</evidence>
<feature type="transmembrane region" description="Helical" evidence="11">
    <location>
        <begin position="414"/>
        <end position="443"/>
    </location>
</feature>
<feature type="non-terminal residue" evidence="14">
    <location>
        <position position="1"/>
    </location>
</feature>
<evidence type="ECO:0000256" key="4">
    <source>
        <dbReference type="ARBA" id="ARBA00022692"/>
    </source>
</evidence>
<feature type="transmembrane region" description="Helical" evidence="11">
    <location>
        <begin position="205"/>
        <end position="229"/>
    </location>
</feature>
<dbReference type="Pfam" id="PF00664">
    <property type="entry name" value="ABC_membrane"/>
    <property type="match status" value="1"/>
</dbReference>
<dbReference type="PANTHER" id="PTHR24223:SF453">
    <property type="entry name" value="ABC TRANSPORTER"/>
    <property type="match status" value="1"/>
</dbReference>